<keyword evidence="9" id="KW-1185">Reference proteome</keyword>
<dbReference type="OrthoDB" id="3158924at2759"/>
<dbReference type="Pfam" id="PF00078">
    <property type="entry name" value="RVT_1"/>
    <property type="match status" value="1"/>
</dbReference>
<organism evidence="8 9">
    <name type="scientific">Trametes pubescens</name>
    <name type="common">White-rot fungus</name>
    <dbReference type="NCBI Taxonomy" id="154538"/>
    <lineage>
        <taxon>Eukaryota</taxon>
        <taxon>Fungi</taxon>
        <taxon>Dikarya</taxon>
        <taxon>Basidiomycota</taxon>
        <taxon>Agaricomycotina</taxon>
        <taxon>Agaricomycetes</taxon>
        <taxon>Polyporales</taxon>
        <taxon>Polyporaceae</taxon>
        <taxon>Trametes</taxon>
    </lineage>
</organism>
<dbReference type="STRING" id="154538.A0A1M2V1Y0"/>
<dbReference type="GO" id="GO:0004519">
    <property type="term" value="F:endonuclease activity"/>
    <property type="evidence" value="ECO:0007669"/>
    <property type="project" value="UniProtKB-KW"/>
</dbReference>
<dbReference type="CDD" id="cd01647">
    <property type="entry name" value="RT_LTR"/>
    <property type="match status" value="1"/>
</dbReference>
<dbReference type="PANTHER" id="PTHR37984:SF5">
    <property type="entry name" value="PROTEIN NYNRIN-LIKE"/>
    <property type="match status" value="1"/>
</dbReference>
<proteinExistence type="predicted"/>
<keyword evidence="6" id="KW-0695">RNA-directed DNA polymerase</keyword>
<dbReference type="InterPro" id="IPR000477">
    <property type="entry name" value="RT_dom"/>
</dbReference>
<dbReference type="EMBL" id="MNAD01001731">
    <property type="protein sequence ID" value="OJT01588.1"/>
    <property type="molecule type" value="Genomic_DNA"/>
</dbReference>
<evidence type="ECO:0000256" key="4">
    <source>
        <dbReference type="ARBA" id="ARBA00022759"/>
    </source>
</evidence>
<dbReference type="AlphaFoldDB" id="A0A1M2V1Y0"/>
<dbReference type="OMA" id="WIFREYI"/>
<keyword evidence="5" id="KW-0378">Hydrolase</keyword>
<dbReference type="InterPro" id="IPR043502">
    <property type="entry name" value="DNA/RNA_pol_sf"/>
</dbReference>
<evidence type="ECO:0000259" key="7">
    <source>
        <dbReference type="PROSITE" id="PS50878"/>
    </source>
</evidence>
<gene>
    <name evidence="8" type="ORF">TRAPUB_7984</name>
</gene>
<evidence type="ECO:0000256" key="1">
    <source>
        <dbReference type="ARBA" id="ARBA00022679"/>
    </source>
</evidence>
<evidence type="ECO:0000256" key="2">
    <source>
        <dbReference type="ARBA" id="ARBA00022695"/>
    </source>
</evidence>
<dbReference type="Gene3D" id="3.10.10.10">
    <property type="entry name" value="HIV Type 1 Reverse Transcriptase, subunit A, domain 1"/>
    <property type="match status" value="1"/>
</dbReference>
<feature type="domain" description="Reverse transcriptase" evidence="7">
    <location>
        <begin position="77"/>
        <end position="256"/>
    </location>
</feature>
<dbReference type="PROSITE" id="PS50878">
    <property type="entry name" value="RT_POL"/>
    <property type="match status" value="1"/>
</dbReference>
<dbReference type="Pfam" id="PF17917">
    <property type="entry name" value="RT_RNaseH"/>
    <property type="match status" value="1"/>
</dbReference>
<name>A0A1M2V1Y0_TRAPU</name>
<accession>A0A1M2V1Y0</accession>
<dbReference type="InterPro" id="IPR041373">
    <property type="entry name" value="RT_RNaseH"/>
</dbReference>
<evidence type="ECO:0000313" key="9">
    <source>
        <dbReference type="Proteomes" id="UP000184267"/>
    </source>
</evidence>
<evidence type="ECO:0000256" key="6">
    <source>
        <dbReference type="ARBA" id="ARBA00022918"/>
    </source>
</evidence>
<protein>
    <submittedName>
        <fullName evidence="8">Transposon Ty3-G Gag-Pol polyprotein</fullName>
    </submittedName>
</protein>
<evidence type="ECO:0000313" key="8">
    <source>
        <dbReference type="EMBL" id="OJT01588.1"/>
    </source>
</evidence>
<comment type="caution">
    <text evidence="8">The sequence shown here is derived from an EMBL/GenBank/DDBJ whole genome shotgun (WGS) entry which is preliminary data.</text>
</comment>
<keyword evidence="1" id="KW-0808">Transferase</keyword>
<dbReference type="Gene3D" id="3.30.70.270">
    <property type="match status" value="2"/>
</dbReference>
<dbReference type="InterPro" id="IPR050951">
    <property type="entry name" value="Retrovirus_Pol_polyprotein"/>
</dbReference>
<evidence type="ECO:0000256" key="5">
    <source>
        <dbReference type="ARBA" id="ARBA00022801"/>
    </source>
</evidence>
<dbReference type="SUPFAM" id="SSF56672">
    <property type="entry name" value="DNA/RNA polymerases"/>
    <property type="match status" value="1"/>
</dbReference>
<dbReference type="PANTHER" id="PTHR37984">
    <property type="entry name" value="PROTEIN CBG26694"/>
    <property type="match status" value="1"/>
</dbReference>
<dbReference type="GO" id="GO:0003964">
    <property type="term" value="F:RNA-directed DNA polymerase activity"/>
    <property type="evidence" value="ECO:0007669"/>
    <property type="project" value="UniProtKB-KW"/>
</dbReference>
<dbReference type="CDD" id="cd09274">
    <property type="entry name" value="RNase_HI_RT_Ty3"/>
    <property type="match status" value="1"/>
</dbReference>
<dbReference type="Proteomes" id="UP000184267">
    <property type="component" value="Unassembled WGS sequence"/>
</dbReference>
<keyword evidence="4" id="KW-0255">Endonuclease</keyword>
<dbReference type="InterPro" id="IPR043128">
    <property type="entry name" value="Rev_trsase/Diguanyl_cyclase"/>
</dbReference>
<keyword evidence="3" id="KW-0540">Nuclease</keyword>
<keyword evidence="2" id="KW-0548">Nucleotidyltransferase</keyword>
<reference evidence="8 9" key="1">
    <citation type="submission" date="2016-10" db="EMBL/GenBank/DDBJ databases">
        <title>Genome sequence of the basidiomycete white-rot fungus Trametes pubescens.</title>
        <authorList>
            <person name="Makela M.R."/>
            <person name="Granchi Z."/>
            <person name="Peng M."/>
            <person name="De Vries R.P."/>
            <person name="Grigoriev I."/>
            <person name="Riley R."/>
            <person name="Hilden K."/>
        </authorList>
    </citation>
    <scope>NUCLEOTIDE SEQUENCE [LARGE SCALE GENOMIC DNA]</scope>
    <source>
        <strain evidence="8 9">FBCC735</strain>
    </source>
</reference>
<dbReference type="FunFam" id="3.30.70.270:FF:000003">
    <property type="entry name" value="Transposon Ty3-G Gag-Pol polyprotein"/>
    <property type="match status" value="1"/>
</dbReference>
<dbReference type="GO" id="GO:0016787">
    <property type="term" value="F:hydrolase activity"/>
    <property type="evidence" value="ECO:0007669"/>
    <property type="project" value="UniProtKB-KW"/>
</dbReference>
<sequence length="455" mass="53180">MPEKEVLQPPEVIPALCEKWFAACANLIGDIPLELPPMREINHRIPIIDEDKQYNYHHPRCPDAARPELLEKWNRYVEAGWWEMKPTSQAAPLLCVLKKNGKLRTVIDARQQNDNTYKDMTPFPDQDNIRIDVAHTKFCLKIDMSDAYKQIQIEVEDIGKTAFSTIFGTAISHVMQQGDCNAPRTFQWLMMWIFREYIGVFVHVYLDDIFMYSNSIEEHKHHLKLVFDRLREQQLYLSRSKLDLYSEWMDCLGHVIDNRGLCADTDKMATIRDWRPPHSQVEVQHFLGLVQYLAHFLPDVSAYTSPLETCMDHIKDLACQASILKPIDPAHEDTIWLITDRSVIGVGAVYGQGPDWKTCRPVGFMLKKFTSVQRSYRTYEHEALGIIEALMKWEVRLLGRRFKVAMDHETLVKMHQSIHDMKSSWLIWWDKYLSRFDFEIVHLDGVENKVVDCLS</sequence>
<evidence type="ECO:0000256" key="3">
    <source>
        <dbReference type="ARBA" id="ARBA00022722"/>
    </source>
</evidence>